<dbReference type="PANTHER" id="PTHR30514">
    <property type="entry name" value="GLUCOKINASE"/>
    <property type="match status" value="1"/>
</dbReference>
<dbReference type="PROSITE" id="PS51071">
    <property type="entry name" value="HTH_RPIR"/>
    <property type="match status" value="1"/>
</dbReference>
<keyword evidence="1" id="KW-0805">Transcription regulation</keyword>
<dbReference type="InterPro" id="IPR001347">
    <property type="entry name" value="SIS_dom"/>
</dbReference>
<evidence type="ECO:0000256" key="3">
    <source>
        <dbReference type="ARBA" id="ARBA00023163"/>
    </source>
</evidence>
<feature type="domain" description="HTH rpiR-type" evidence="5">
    <location>
        <begin position="36"/>
        <end position="112"/>
    </location>
</feature>
<keyword evidence="7" id="KW-1185">Reference proteome</keyword>
<name>A0ABS3XKG1_9ACTN</name>
<evidence type="ECO:0000256" key="1">
    <source>
        <dbReference type="ARBA" id="ARBA00023015"/>
    </source>
</evidence>
<dbReference type="InterPro" id="IPR009057">
    <property type="entry name" value="Homeodomain-like_sf"/>
</dbReference>
<dbReference type="SUPFAM" id="SSF46689">
    <property type="entry name" value="Homeodomain-like"/>
    <property type="match status" value="1"/>
</dbReference>
<evidence type="ECO:0000256" key="4">
    <source>
        <dbReference type="SAM" id="MobiDB-lite"/>
    </source>
</evidence>
<dbReference type="Gene3D" id="1.10.10.10">
    <property type="entry name" value="Winged helix-like DNA-binding domain superfamily/Winged helix DNA-binding domain"/>
    <property type="match status" value="1"/>
</dbReference>
<comment type="caution">
    <text evidence="6">The sequence shown here is derived from an EMBL/GenBank/DDBJ whole genome shotgun (WGS) entry which is preliminary data.</text>
</comment>
<proteinExistence type="predicted"/>
<keyword evidence="2" id="KW-0238">DNA-binding</keyword>
<dbReference type="EMBL" id="JADKMA010000228">
    <property type="protein sequence ID" value="MBO8195898.1"/>
    <property type="molecule type" value="Genomic_DNA"/>
</dbReference>
<dbReference type="SUPFAM" id="SSF53697">
    <property type="entry name" value="SIS domain"/>
    <property type="match status" value="1"/>
</dbReference>
<dbReference type="InterPro" id="IPR036388">
    <property type="entry name" value="WH-like_DNA-bd_sf"/>
</dbReference>
<evidence type="ECO:0000256" key="2">
    <source>
        <dbReference type="ARBA" id="ARBA00023125"/>
    </source>
</evidence>
<dbReference type="RefSeq" id="WP_247746817.1">
    <property type="nucleotide sequence ID" value="NZ_JADKMA010000228.1"/>
</dbReference>
<gene>
    <name evidence="6" type="ORF">ITI46_30255</name>
</gene>
<dbReference type="CDD" id="cd05013">
    <property type="entry name" value="SIS_RpiR"/>
    <property type="match status" value="1"/>
</dbReference>
<dbReference type="PANTHER" id="PTHR30514:SF18">
    <property type="entry name" value="RPIR-FAMILY TRANSCRIPTIONAL REGULATOR"/>
    <property type="match status" value="1"/>
</dbReference>
<dbReference type="Pfam" id="PF01418">
    <property type="entry name" value="HTH_6"/>
    <property type="match status" value="1"/>
</dbReference>
<feature type="compositionally biased region" description="Basic and acidic residues" evidence="4">
    <location>
        <begin position="1"/>
        <end position="11"/>
    </location>
</feature>
<protein>
    <submittedName>
        <fullName evidence="6">MurR/RpiR family transcriptional regulator</fullName>
    </submittedName>
</protein>
<dbReference type="InterPro" id="IPR046348">
    <property type="entry name" value="SIS_dom_sf"/>
</dbReference>
<evidence type="ECO:0000313" key="7">
    <source>
        <dbReference type="Proteomes" id="UP001519064"/>
    </source>
</evidence>
<dbReference type="Proteomes" id="UP001519064">
    <property type="component" value="Unassembled WGS sequence"/>
</dbReference>
<dbReference type="InterPro" id="IPR035472">
    <property type="entry name" value="RpiR-like_SIS"/>
</dbReference>
<accession>A0ABS3XKG1</accession>
<sequence length="322" mass="34567">MAGRAEDHSDDANSAGGAQPVSSTEDRTEEPAGLGVTVAERLRRVQGSLSRAEVKIARELTANYPAAGLDSASGLAAQAGVSAPTVVRFVARLGFDGYRQFQQSLREEVQARQASPLTLAPVIGADSPTSELVEAARRVGSAALGQTFTALPEQEFDRAVGLICDQGKRIACFGGRFSQLLAEYLDLHLRLLRPGTVVHTPSPGRDAGFRVDVGRRDVCVVFDFRRYQDDTVELARHAHERGAKIVLFTDPWLSPAAEFADVVLPARVEAPSPFDSIVAPLALVETLVAAVHARLGHAAEERLREAEERLREAEDASRGGGR</sequence>
<dbReference type="Gene3D" id="3.40.50.10490">
    <property type="entry name" value="Glucose-6-phosphate isomerase like protein, domain 1"/>
    <property type="match status" value="1"/>
</dbReference>
<keyword evidence="3" id="KW-0804">Transcription</keyword>
<dbReference type="InterPro" id="IPR000281">
    <property type="entry name" value="HTH_RpiR"/>
</dbReference>
<organism evidence="6 7">
    <name type="scientific">Streptomyces oryzae</name>
    <dbReference type="NCBI Taxonomy" id="1434886"/>
    <lineage>
        <taxon>Bacteria</taxon>
        <taxon>Bacillati</taxon>
        <taxon>Actinomycetota</taxon>
        <taxon>Actinomycetes</taxon>
        <taxon>Kitasatosporales</taxon>
        <taxon>Streptomycetaceae</taxon>
        <taxon>Streptomyces</taxon>
    </lineage>
</organism>
<evidence type="ECO:0000313" key="6">
    <source>
        <dbReference type="EMBL" id="MBO8195898.1"/>
    </source>
</evidence>
<reference evidence="6 7" key="1">
    <citation type="submission" date="2020-11" db="EMBL/GenBank/DDBJ databases">
        <title>Streptomyces spirodelae sp. nov., isolated from duckweed.</title>
        <authorList>
            <person name="Saimee Y."/>
            <person name="Duangmal K."/>
        </authorList>
    </citation>
    <scope>NUCLEOTIDE SEQUENCE [LARGE SCALE GENOMIC DNA]</scope>
    <source>
        <strain evidence="6 7">S16-07</strain>
    </source>
</reference>
<evidence type="ECO:0000259" key="5">
    <source>
        <dbReference type="PROSITE" id="PS51071"/>
    </source>
</evidence>
<dbReference type="InterPro" id="IPR047640">
    <property type="entry name" value="RpiR-like"/>
</dbReference>
<dbReference type="Pfam" id="PF01380">
    <property type="entry name" value="SIS"/>
    <property type="match status" value="1"/>
</dbReference>
<feature type="region of interest" description="Disordered" evidence="4">
    <location>
        <begin position="1"/>
        <end position="35"/>
    </location>
</feature>